<evidence type="ECO:0000256" key="1">
    <source>
        <dbReference type="ARBA" id="ARBA00005417"/>
    </source>
</evidence>
<proteinExistence type="inferred from homology"/>
<dbReference type="PROSITE" id="PS00211">
    <property type="entry name" value="ABC_TRANSPORTER_1"/>
    <property type="match status" value="1"/>
</dbReference>
<dbReference type="InterPro" id="IPR017871">
    <property type="entry name" value="ABC_transporter-like_CS"/>
</dbReference>
<evidence type="ECO:0000313" key="8">
    <source>
        <dbReference type="Proteomes" id="UP000550401"/>
    </source>
</evidence>
<keyword evidence="3" id="KW-0536">Nodulation</keyword>
<dbReference type="EMBL" id="JACGXL010000003">
    <property type="protein sequence ID" value="MBA8888202.1"/>
    <property type="molecule type" value="Genomic_DNA"/>
</dbReference>
<accession>A0A839F2E0</accession>
<dbReference type="InterPro" id="IPR003439">
    <property type="entry name" value="ABC_transporter-like_ATP-bd"/>
</dbReference>
<keyword evidence="5 7" id="KW-0067">ATP-binding</keyword>
<dbReference type="SUPFAM" id="SSF52540">
    <property type="entry name" value="P-loop containing nucleoside triphosphate hydrolases"/>
    <property type="match status" value="1"/>
</dbReference>
<reference evidence="7 8" key="1">
    <citation type="submission" date="2020-07" db="EMBL/GenBank/DDBJ databases">
        <title>Genomic Encyclopedia of Type Strains, Phase IV (KMG-V): Genome sequencing to study the core and pangenomes of soil and plant-associated prokaryotes.</title>
        <authorList>
            <person name="Whitman W."/>
        </authorList>
    </citation>
    <scope>NUCLEOTIDE SEQUENCE [LARGE SCALE GENOMIC DNA]</scope>
    <source>
        <strain evidence="7 8">RH2WT43</strain>
    </source>
</reference>
<dbReference type="InterPro" id="IPR027417">
    <property type="entry name" value="P-loop_NTPase"/>
</dbReference>
<evidence type="ECO:0000313" key="7">
    <source>
        <dbReference type="EMBL" id="MBA8888202.1"/>
    </source>
</evidence>
<evidence type="ECO:0000256" key="2">
    <source>
        <dbReference type="ARBA" id="ARBA00022448"/>
    </source>
</evidence>
<name>A0A839F2E0_9GAMM</name>
<keyword evidence="8" id="KW-1185">Reference proteome</keyword>
<dbReference type="Gene3D" id="3.40.50.300">
    <property type="entry name" value="P-loop containing nucleotide triphosphate hydrolases"/>
    <property type="match status" value="1"/>
</dbReference>
<evidence type="ECO:0000256" key="4">
    <source>
        <dbReference type="ARBA" id="ARBA00022741"/>
    </source>
</evidence>
<evidence type="ECO:0000259" key="6">
    <source>
        <dbReference type="PROSITE" id="PS50893"/>
    </source>
</evidence>
<dbReference type="PANTHER" id="PTHR42711:SF5">
    <property type="entry name" value="ABC TRANSPORTER ATP-BINDING PROTEIN NATA"/>
    <property type="match status" value="1"/>
</dbReference>
<dbReference type="GO" id="GO:0005524">
    <property type="term" value="F:ATP binding"/>
    <property type="evidence" value="ECO:0007669"/>
    <property type="project" value="UniProtKB-KW"/>
</dbReference>
<evidence type="ECO:0000256" key="5">
    <source>
        <dbReference type="ARBA" id="ARBA00022840"/>
    </source>
</evidence>
<comment type="caution">
    <text evidence="7">The sequence shown here is derived from an EMBL/GenBank/DDBJ whole genome shotgun (WGS) entry which is preliminary data.</text>
</comment>
<organism evidence="7 8">
    <name type="scientific">Dokdonella fugitiva</name>
    <dbReference type="NCBI Taxonomy" id="328517"/>
    <lineage>
        <taxon>Bacteria</taxon>
        <taxon>Pseudomonadati</taxon>
        <taxon>Pseudomonadota</taxon>
        <taxon>Gammaproteobacteria</taxon>
        <taxon>Lysobacterales</taxon>
        <taxon>Rhodanobacteraceae</taxon>
        <taxon>Dokdonella</taxon>
    </lineage>
</organism>
<dbReference type="InterPro" id="IPR003593">
    <property type="entry name" value="AAA+_ATPase"/>
</dbReference>
<sequence length="318" mass="34634">MNAPGDADLAIRAHGLTKRFGTLVAVDHVDLAVPRRNVYGFLGPNGSGKSTTIRMLCGLLTPSEGEIDVLGLSVPAQAEQLRTRIGYMTQKFSLFEDLTVRENLEFLADVQTLPRARAKRRIDELVEQYHFADRQRQLAGTMSGGQKQRLALACAVINEPELLFLDEPTSAVDPESRRDFWEKLFELADAGTTLLVSTHYMDEAERCHRIAILDRGVLVADGTPDELTGELAGRTLLVAAADPRRAQRALVGVDGVLSVAQIGNSLRVLIADGRGDARQRVADALARAGQKADIEETAPNLEDVFVSATHDGEQERAA</sequence>
<keyword evidence="2" id="KW-0813">Transport</keyword>
<evidence type="ECO:0000256" key="3">
    <source>
        <dbReference type="ARBA" id="ARBA00022458"/>
    </source>
</evidence>
<dbReference type="GO" id="GO:0016887">
    <property type="term" value="F:ATP hydrolysis activity"/>
    <property type="evidence" value="ECO:0007669"/>
    <property type="project" value="InterPro"/>
</dbReference>
<dbReference type="PANTHER" id="PTHR42711">
    <property type="entry name" value="ABC TRANSPORTER ATP-BINDING PROTEIN"/>
    <property type="match status" value="1"/>
</dbReference>
<protein>
    <submittedName>
        <fullName evidence="7">ABC-2 type transport system ATP-binding protein</fullName>
    </submittedName>
</protein>
<dbReference type="InterPro" id="IPR050763">
    <property type="entry name" value="ABC_transporter_ATP-binding"/>
</dbReference>
<dbReference type="CDD" id="cd03230">
    <property type="entry name" value="ABC_DR_subfamily_A"/>
    <property type="match status" value="1"/>
</dbReference>
<feature type="domain" description="ABC transporter" evidence="6">
    <location>
        <begin position="11"/>
        <end position="240"/>
    </location>
</feature>
<dbReference type="Pfam" id="PF00005">
    <property type="entry name" value="ABC_tran"/>
    <property type="match status" value="1"/>
</dbReference>
<keyword evidence="4" id="KW-0547">Nucleotide-binding</keyword>
<comment type="similarity">
    <text evidence="1">Belongs to the ABC transporter superfamily.</text>
</comment>
<dbReference type="SMART" id="SM00382">
    <property type="entry name" value="AAA"/>
    <property type="match status" value="1"/>
</dbReference>
<dbReference type="PROSITE" id="PS50893">
    <property type="entry name" value="ABC_TRANSPORTER_2"/>
    <property type="match status" value="1"/>
</dbReference>
<dbReference type="AlphaFoldDB" id="A0A839F2E0"/>
<dbReference type="Proteomes" id="UP000550401">
    <property type="component" value="Unassembled WGS sequence"/>
</dbReference>
<gene>
    <name evidence="7" type="ORF">FHW12_002426</name>
</gene>